<feature type="binding site" evidence="7">
    <location>
        <position position="58"/>
    </location>
    <ligand>
        <name>Zn(2+)</name>
        <dbReference type="ChEBI" id="CHEBI:29105"/>
        <label>1</label>
    </ligand>
</feature>
<feature type="binding site" evidence="7">
    <location>
        <position position="171"/>
    </location>
    <ligand>
        <name>Zn(2+)</name>
        <dbReference type="ChEBI" id="CHEBI:29105"/>
        <label>2</label>
    </ligand>
</feature>
<dbReference type="NCBIfam" id="TIGR03413">
    <property type="entry name" value="GSH_gloB"/>
    <property type="match status" value="1"/>
</dbReference>
<feature type="domain" description="Metallo-beta-lactamase" evidence="8">
    <location>
        <begin position="13"/>
        <end position="171"/>
    </location>
</feature>
<evidence type="ECO:0000256" key="3">
    <source>
        <dbReference type="ARBA" id="ARBA00006759"/>
    </source>
</evidence>
<dbReference type="GO" id="GO:0019243">
    <property type="term" value="P:methylglyoxal catabolic process to D-lactate via S-lactoyl-glutathione"/>
    <property type="evidence" value="ECO:0007669"/>
    <property type="project" value="UniProtKB-UniRule"/>
</dbReference>
<dbReference type="Proteomes" id="UP000277498">
    <property type="component" value="Unassembled WGS sequence"/>
</dbReference>
<feature type="binding site" evidence="7">
    <location>
        <position position="114"/>
    </location>
    <ligand>
        <name>Zn(2+)</name>
        <dbReference type="ChEBI" id="CHEBI:29105"/>
        <label>1</label>
    </ligand>
</feature>
<evidence type="ECO:0000259" key="8">
    <source>
        <dbReference type="SMART" id="SM00849"/>
    </source>
</evidence>
<evidence type="ECO:0000313" key="10">
    <source>
        <dbReference type="Proteomes" id="UP000277498"/>
    </source>
</evidence>
<keyword evidence="6 7" id="KW-0862">Zinc</keyword>
<organism evidence="9 10">
    <name type="scientific">Pseudogemmobacter humi</name>
    <dbReference type="NCBI Taxonomy" id="2483812"/>
    <lineage>
        <taxon>Bacteria</taxon>
        <taxon>Pseudomonadati</taxon>
        <taxon>Pseudomonadota</taxon>
        <taxon>Alphaproteobacteria</taxon>
        <taxon>Rhodobacterales</taxon>
        <taxon>Paracoccaceae</taxon>
        <taxon>Pseudogemmobacter</taxon>
    </lineage>
</organism>
<sequence length="255" mass="27515">MALELVTIPCLADNFAFLLHDAGSGETALIDAPEAGPILAALKARGWSLHQILITHHHADHIQAVDEIRAATGAQVLGAEADRHRLPAPDRALREGDRVQIGPEEGVVIDVPGHTLGHIAFHFPQSKMVFTADSLMAAGCGRLFEGSADQMWHSLQKLAALPPETLIGSGHDYLDGNLRFAASLEPDNPALILRIEGLERLRREGRLPMPSTLAEELATNPFLRAHLAGMKAAVGMPDAPDALVFAEIRARKDRF</sequence>
<dbReference type="InterPro" id="IPR035680">
    <property type="entry name" value="Clx_II_MBL"/>
</dbReference>
<dbReference type="PANTHER" id="PTHR43705:SF1">
    <property type="entry name" value="HYDROXYACYLGLUTATHIONE HYDROLASE GLOB"/>
    <property type="match status" value="1"/>
</dbReference>
<keyword evidence="10" id="KW-1185">Reference proteome</keyword>
<protein>
    <recommendedName>
        <fullName evidence="7">Hydroxyacylglutathione hydrolase</fullName>
        <ecNumber evidence="7">3.1.2.6</ecNumber>
    </recommendedName>
    <alternativeName>
        <fullName evidence="7">Glyoxalase II</fullName>
        <shortName evidence="7">Glx II</shortName>
    </alternativeName>
</protein>
<dbReference type="InterPro" id="IPR036866">
    <property type="entry name" value="RibonucZ/Hydroxyglut_hydro"/>
</dbReference>
<feature type="binding site" evidence="7">
    <location>
        <position position="61"/>
    </location>
    <ligand>
        <name>Zn(2+)</name>
        <dbReference type="ChEBI" id="CHEBI:29105"/>
        <label>2</label>
    </ligand>
</feature>
<dbReference type="PIRSF" id="PIRSF005457">
    <property type="entry name" value="Glx"/>
    <property type="match status" value="1"/>
</dbReference>
<dbReference type="EMBL" id="UXAW01000052">
    <property type="protein sequence ID" value="VDC26052.1"/>
    <property type="molecule type" value="Genomic_DNA"/>
</dbReference>
<dbReference type="CDD" id="cd07723">
    <property type="entry name" value="hydroxyacylglutathione_hydrolase_MBL-fold"/>
    <property type="match status" value="1"/>
</dbReference>
<evidence type="ECO:0000256" key="6">
    <source>
        <dbReference type="ARBA" id="ARBA00022833"/>
    </source>
</evidence>
<dbReference type="EC" id="3.1.2.6" evidence="7"/>
<accession>A0A3P5WX84</accession>
<evidence type="ECO:0000256" key="2">
    <source>
        <dbReference type="ARBA" id="ARBA00004963"/>
    </source>
</evidence>
<keyword evidence="5 7" id="KW-0378">Hydrolase</keyword>
<dbReference type="InterPro" id="IPR050110">
    <property type="entry name" value="Glyoxalase_II_hydrolase"/>
</dbReference>
<dbReference type="OrthoDB" id="9802248at2"/>
<evidence type="ECO:0000256" key="7">
    <source>
        <dbReference type="HAMAP-Rule" id="MF_01374"/>
    </source>
</evidence>
<comment type="function">
    <text evidence="7">Thiolesterase that catalyzes the hydrolysis of S-D-lactoyl-glutathione to form glutathione and D-lactic acid.</text>
</comment>
<comment type="similarity">
    <text evidence="3 7">Belongs to the metallo-beta-lactamase superfamily. Glyoxalase II family.</text>
</comment>
<keyword evidence="4 7" id="KW-0479">Metal-binding</keyword>
<comment type="cofactor">
    <cofactor evidence="7">
        <name>Zn(2+)</name>
        <dbReference type="ChEBI" id="CHEBI:29105"/>
    </cofactor>
    <text evidence="7">Binds 2 Zn(2+) ions per subunit.</text>
</comment>
<feature type="binding site" evidence="7">
    <location>
        <position position="56"/>
    </location>
    <ligand>
        <name>Zn(2+)</name>
        <dbReference type="ChEBI" id="CHEBI:29105"/>
        <label>1</label>
    </ligand>
</feature>
<feature type="binding site" evidence="7">
    <location>
        <position position="133"/>
    </location>
    <ligand>
        <name>Zn(2+)</name>
        <dbReference type="ChEBI" id="CHEBI:29105"/>
        <label>2</label>
    </ligand>
</feature>
<dbReference type="GO" id="GO:0046872">
    <property type="term" value="F:metal ion binding"/>
    <property type="evidence" value="ECO:0007669"/>
    <property type="project" value="UniProtKB-KW"/>
</dbReference>
<dbReference type="Pfam" id="PF00753">
    <property type="entry name" value="Lactamase_B"/>
    <property type="match status" value="1"/>
</dbReference>
<comment type="catalytic activity">
    <reaction evidence="1 7">
        <text>an S-(2-hydroxyacyl)glutathione + H2O = a 2-hydroxy carboxylate + glutathione + H(+)</text>
        <dbReference type="Rhea" id="RHEA:21864"/>
        <dbReference type="ChEBI" id="CHEBI:15377"/>
        <dbReference type="ChEBI" id="CHEBI:15378"/>
        <dbReference type="ChEBI" id="CHEBI:57925"/>
        <dbReference type="ChEBI" id="CHEBI:58896"/>
        <dbReference type="ChEBI" id="CHEBI:71261"/>
        <dbReference type="EC" id="3.1.2.6"/>
    </reaction>
</comment>
<proteinExistence type="inferred from homology"/>
<dbReference type="SMART" id="SM00849">
    <property type="entry name" value="Lactamase_B"/>
    <property type="match status" value="1"/>
</dbReference>
<feature type="binding site" evidence="7">
    <location>
        <position position="133"/>
    </location>
    <ligand>
        <name>Zn(2+)</name>
        <dbReference type="ChEBI" id="CHEBI:29105"/>
        <label>1</label>
    </ligand>
</feature>
<dbReference type="UniPathway" id="UPA00619">
    <property type="reaction ID" value="UER00676"/>
</dbReference>
<dbReference type="AlphaFoldDB" id="A0A3P5WX84"/>
<dbReference type="PANTHER" id="PTHR43705">
    <property type="entry name" value="HYDROXYACYLGLUTATHIONE HYDROLASE"/>
    <property type="match status" value="1"/>
</dbReference>
<dbReference type="InterPro" id="IPR001279">
    <property type="entry name" value="Metallo-B-lactamas"/>
</dbReference>
<dbReference type="GO" id="GO:0004416">
    <property type="term" value="F:hydroxyacylglutathione hydrolase activity"/>
    <property type="evidence" value="ECO:0007669"/>
    <property type="project" value="UniProtKB-UniRule"/>
</dbReference>
<evidence type="ECO:0000256" key="5">
    <source>
        <dbReference type="ARBA" id="ARBA00022801"/>
    </source>
</evidence>
<evidence type="ECO:0000256" key="4">
    <source>
        <dbReference type="ARBA" id="ARBA00022723"/>
    </source>
</evidence>
<comment type="subunit">
    <text evidence="7">Monomer.</text>
</comment>
<reference evidence="9 10" key="1">
    <citation type="submission" date="2018-11" db="EMBL/GenBank/DDBJ databases">
        <authorList>
            <person name="Criscuolo A."/>
        </authorList>
    </citation>
    <scope>NUCLEOTIDE SEQUENCE [LARGE SCALE GENOMIC DNA]</scope>
    <source>
        <strain evidence="9">ACIP111625</strain>
    </source>
</reference>
<dbReference type="InterPro" id="IPR017782">
    <property type="entry name" value="Hydroxyacylglutathione_Hdrlase"/>
</dbReference>
<dbReference type="HAMAP" id="MF_01374">
    <property type="entry name" value="Glyoxalase_2"/>
    <property type="match status" value="1"/>
</dbReference>
<gene>
    <name evidence="7 9" type="primary">gloB</name>
    <name evidence="9" type="ORF">XINFAN_01540</name>
</gene>
<dbReference type="RefSeq" id="WP_124085959.1">
    <property type="nucleotide sequence ID" value="NZ_UXAW01000052.1"/>
</dbReference>
<dbReference type="SUPFAM" id="SSF56281">
    <property type="entry name" value="Metallo-hydrolase/oxidoreductase"/>
    <property type="match status" value="1"/>
</dbReference>
<dbReference type="Gene3D" id="3.60.15.10">
    <property type="entry name" value="Ribonuclease Z/Hydroxyacylglutathione hydrolase-like"/>
    <property type="match status" value="1"/>
</dbReference>
<evidence type="ECO:0000313" key="9">
    <source>
        <dbReference type="EMBL" id="VDC26052.1"/>
    </source>
</evidence>
<dbReference type="InterPro" id="IPR032282">
    <property type="entry name" value="HAGH_C"/>
</dbReference>
<evidence type="ECO:0000256" key="1">
    <source>
        <dbReference type="ARBA" id="ARBA00001623"/>
    </source>
</evidence>
<dbReference type="Pfam" id="PF16123">
    <property type="entry name" value="HAGH_C"/>
    <property type="match status" value="1"/>
</dbReference>
<name>A0A3P5WX84_9RHOB</name>
<comment type="pathway">
    <text evidence="2 7">Secondary metabolite metabolism; methylglyoxal degradation; (R)-lactate from methylglyoxal: step 2/2.</text>
</comment>
<feature type="binding site" evidence="7">
    <location>
        <position position="60"/>
    </location>
    <ligand>
        <name>Zn(2+)</name>
        <dbReference type="ChEBI" id="CHEBI:29105"/>
        <label>2</label>
    </ligand>
</feature>